<proteinExistence type="predicted"/>
<evidence type="ECO:0000313" key="4">
    <source>
        <dbReference type="Proteomes" id="UP001164693"/>
    </source>
</evidence>
<feature type="domain" description="Aldehyde dehydrogenase" evidence="2">
    <location>
        <begin position="7"/>
        <end position="438"/>
    </location>
</feature>
<dbReference type="PANTHER" id="PTHR43353">
    <property type="entry name" value="SUCCINATE-SEMIALDEHYDE DEHYDROGENASE, MITOCHONDRIAL"/>
    <property type="match status" value="1"/>
</dbReference>
<dbReference type="EMBL" id="CP097463">
    <property type="protein sequence ID" value="WAX58982.1"/>
    <property type="molecule type" value="Genomic_DNA"/>
</dbReference>
<dbReference type="InterPro" id="IPR016161">
    <property type="entry name" value="Ald_DH/histidinol_DH"/>
</dbReference>
<accession>A0ABY7K639</accession>
<dbReference type="InterPro" id="IPR015590">
    <property type="entry name" value="Aldehyde_DH_dom"/>
</dbReference>
<keyword evidence="4" id="KW-1185">Reference proteome</keyword>
<organism evidence="3 4">
    <name type="scientific">Jatrophihabitans cynanchi</name>
    <dbReference type="NCBI Taxonomy" id="2944128"/>
    <lineage>
        <taxon>Bacteria</taxon>
        <taxon>Bacillati</taxon>
        <taxon>Actinomycetota</taxon>
        <taxon>Actinomycetes</taxon>
        <taxon>Jatrophihabitantales</taxon>
        <taxon>Jatrophihabitantaceae</taxon>
        <taxon>Jatrophihabitans</taxon>
    </lineage>
</organism>
<gene>
    <name evidence="3" type="ORF">M6B22_09545</name>
</gene>
<dbReference type="Pfam" id="PF00171">
    <property type="entry name" value="Aldedh"/>
    <property type="match status" value="1"/>
</dbReference>
<dbReference type="RefSeq" id="WP_269445522.1">
    <property type="nucleotide sequence ID" value="NZ_CP097463.1"/>
</dbReference>
<dbReference type="SUPFAM" id="SSF53720">
    <property type="entry name" value="ALDH-like"/>
    <property type="match status" value="1"/>
</dbReference>
<dbReference type="PANTHER" id="PTHR43353:SF3">
    <property type="entry name" value="ALDEHYDE DEHYDROGENASE-RELATED"/>
    <property type="match status" value="1"/>
</dbReference>
<protein>
    <submittedName>
        <fullName evidence="3">Aldehyde dehydrogenase family protein</fullName>
    </submittedName>
</protein>
<evidence type="ECO:0000256" key="1">
    <source>
        <dbReference type="ARBA" id="ARBA00023002"/>
    </source>
</evidence>
<dbReference type="InterPro" id="IPR016163">
    <property type="entry name" value="Ald_DH_C"/>
</dbReference>
<reference evidence="3" key="1">
    <citation type="submission" date="2022-05" db="EMBL/GenBank/DDBJ databases">
        <title>Jatrophihabitans sp. SB3-54 whole genome sequence.</title>
        <authorList>
            <person name="Suh M.K."/>
            <person name="Eom M.K."/>
            <person name="Kim J.S."/>
            <person name="Kim H.S."/>
            <person name="Do H.E."/>
            <person name="Shin Y.K."/>
            <person name="Lee J.-S."/>
        </authorList>
    </citation>
    <scope>NUCLEOTIDE SEQUENCE</scope>
    <source>
        <strain evidence="3">SB3-54</strain>
    </source>
</reference>
<sequence length="494" mass="49710">MAVELARSPYTGAALADYVTTPPAGVNAAVSAATRAAAALADSSPATFARWLDAIADALVAQRDRLAELADSETGLGLTRLSGEVERTANQLRFYGAVAREGSHLGATLDTAPTVIARVQRPLGPVAVFGASNFPFAFGVLGHDTGSAIASGSPVVVKGHPAHPGLSRRLAEIATEALGSAGAPPGTFGLVTGFDAGTALVRHPGITAVAFTGSERGGTALWRIANERAEHGVGVIPVYCEMGTVNAAVVTPGAASLRADSLAVGFVESFTLGMGQFCTKPGLLLAPSGAGLPAAVAAAVADRPAGVLLTEAIAADCRAGVDRLVQNGATVLSTGAGVDNGWSAAVSVLTVPASALTKGSPLLAEVFGPVAMVVEYADRGELETVIAQLPGALAAAVHANDDEDVAALTTALSAKVGRVVFNGWPTGVATTWAQQHGGPWPATTVPSATSVGAAALARFLRPVAFQDVPDTALPPALQASNPWKIPRRIDGAMQ</sequence>
<dbReference type="Gene3D" id="3.40.605.10">
    <property type="entry name" value="Aldehyde Dehydrogenase, Chain A, domain 1"/>
    <property type="match status" value="1"/>
</dbReference>
<evidence type="ECO:0000313" key="3">
    <source>
        <dbReference type="EMBL" id="WAX58982.1"/>
    </source>
</evidence>
<dbReference type="Gene3D" id="3.40.309.10">
    <property type="entry name" value="Aldehyde Dehydrogenase, Chain A, domain 2"/>
    <property type="match status" value="1"/>
</dbReference>
<evidence type="ECO:0000259" key="2">
    <source>
        <dbReference type="Pfam" id="PF00171"/>
    </source>
</evidence>
<name>A0ABY7K639_9ACTN</name>
<dbReference type="InterPro" id="IPR016162">
    <property type="entry name" value="Ald_DH_N"/>
</dbReference>
<dbReference type="Proteomes" id="UP001164693">
    <property type="component" value="Chromosome"/>
</dbReference>
<dbReference type="InterPro" id="IPR050740">
    <property type="entry name" value="Aldehyde_DH_Superfamily"/>
</dbReference>
<keyword evidence="1" id="KW-0560">Oxidoreductase</keyword>